<feature type="transmembrane region" description="Helical" evidence="1">
    <location>
        <begin position="51"/>
        <end position="73"/>
    </location>
</feature>
<evidence type="ECO:0008006" key="4">
    <source>
        <dbReference type="Google" id="ProtNLM"/>
    </source>
</evidence>
<comment type="caution">
    <text evidence="2">The sequence shown here is derived from an EMBL/GenBank/DDBJ whole genome shotgun (WGS) entry which is preliminary data.</text>
</comment>
<name>A0A3L6KT80_9TRYP</name>
<evidence type="ECO:0000313" key="2">
    <source>
        <dbReference type="EMBL" id="RHW67118.1"/>
    </source>
</evidence>
<gene>
    <name evidence="2" type="ORF">DPX39_000051000</name>
</gene>
<reference evidence="2 3" key="1">
    <citation type="submission" date="2018-09" db="EMBL/GenBank/DDBJ databases">
        <title>whole genome sequence of T. equiperdum IVM-t1 strain.</title>
        <authorList>
            <person name="Suganuma K."/>
        </authorList>
    </citation>
    <scope>NUCLEOTIDE SEQUENCE [LARGE SCALE GENOMIC DNA]</scope>
    <source>
        <strain evidence="2 3">IVM-t1</strain>
    </source>
</reference>
<accession>A0A3L6KT80</accession>
<keyword evidence="1" id="KW-0472">Membrane</keyword>
<dbReference type="EMBL" id="QSBY01000015">
    <property type="protein sequence ID" value="RHW67118.1"/>
    <property type="molecule type" value="Genomic_DNA"/>
</dbReference>
<protein>
    <recommendedName>
        <fullName evidence="4">Transmembrane protein</fullName>
    </recommendedName>
</protein>
<dbReference type="Proteomes" id="UP000266743">
    <property type="component" value="Unassembled WGS sequence"/>
</dbReference>
<organism evidence="2 3">
    <name type="scientific">Trypanosoma brucei equiperdum</name>
    <dbReference type="NCBI Taxonomy" id="630700"/>
    <lineage>
        <taxon>Eukaryota</taxon>
        <taxon>Discoba</taxon>
        <taxon>Euglenozoa</taxon>
        <taxon>Kinetoplastea</taxon>
        <taxon>Metakinetoplastina</taxon>
        <taxon>Trypanosomatida</taxon>
        <taxon>Trypanosomatidae</taxon>
        <taxon>Trypanosoma</taxon>
    </lineage>
</organism>
<evidence type="ECO:0000313" key="3">
    <source>
        <dbReference type="Proteomes" id="UP000266743"/>
    </source>
</evidence>
<sequence length="94" mass="10324">MFRQRLLFSAVKPSRNLLRDCGREKRLMESEGDFVDRHLASLVAEREKAHAGLFGGSLAATCLTFVSMGLFGLTFGYHAGKAVIDAYGKTRISA</sequence>
<dbReference type="AlphaFoldDB" id="A0A3L6KT80"/>
<keyword evidence="1" id="KW-0812">Transmembrane</keyword>
<evidence type="ECO:0000256" key="1">
    <source>
        <dbReference type="SAM" id="Phobius"/>
    </source>
</evidence>
<keyword evidence="1" id="KW-1133">Transmembrane helix</keyword>
<proteinExistence type="predicted"/>